<evidence type="ECO:0000313" key="3">
    <source>
        <dbReference type="Proteomes" id="UP000765509"/>
    </source>
</evidence>
<gene>
    <name evidence="2" type="ORF">O181_000488</name>
</gene>
<sequence>MVHGAQTVGRQNDHQAPKGPRIGPIPKNSQMAIDMARTKSTQKTQNGLEGHSEATSSRTMGKRPLLGTMERKDDDEGKKGPKNHLDHS</sequence>
<accession>A0A9Q3B8L9</accession>
<comment type="caution">
    <text evidence="2">The sequence shown here is derived from an EMBL/GenBank/DDBJ whole genome shotgun (WGS) entry which is preliminary data.</text>
</comment>
<proteinExistence type="predicted"/>
<reference evidence="2" key="1">
    <citation type="submission" date="2021-03" db="EMBL/GenBank/DDBJ databases">
        <title>Draft genome sequence of rust myrtle Austropuccinia psidii MF-1, a brazilian biotype.</title>
        <authorList>
            <person name="Quecine M.C."/>
            <person name="Pachon D.M.R."/>
            <person name="Bonatelli M.L."/>
            <person name="Correr F.H."/>
            <person name="Franceschini L.M."/>
            <person name="Leite T.F."/>
            <person name="Margarido G.R.A."/>
            <person name="Almeida C.A."/>
            <person name="Ferrarezi J.A."/>
            <person name="Labate C.A."/>
        </authorList>
    </citation>
    <scope>NUCLEOTIDE SEQUENCE</scope>
    <source>
        <strain evidence="2">MF-1</strain>
    </source>
</reference>
<name>A0A9Q3B8L9_9BASI</name>
<evidence type="ECO:0000313" key="2">
    <source>
        <dbReference type="EMBL" id="MBW0460773.1"/>
    </source>
</evidence>
<organism evidence="2 3">
    <name type="scientific">Austropuccinia psidii MF-1</name>
    <dbReference type="NCBI Taxonomy" id="1389203"/>
    <lineage>
        <taxon>Eukaryota</taxon>
        <taxon>Fungi</taxon>
        <taxon>Dikarya</taxon>
        <taxon>Basidiomycota</taxon>
        <taxon>Pucciniomycotina</taxon>
        <taxon>Pucciniomycetes</taxon>
        <taxon>Pucciniales</taxon>
        <taxon>Sphaerophragmiaceae</taxon>
        <taxon>Austropuccinia</taxon>
    </lineage>
</organism>
<dbReference type="EMBL" id="AVOT02000056">
    <property type="protein sequence ID" value="MBW0460773.1"/>
    <property type="molecule type" value="Genomic_DNA"/>
</dbReference>
<dbReference type="Proteomes" id="UP000765509">
    <property type="component" value="Unassembled WGS sequence"/>
</dbReference>
<dbReference type="AlphaFoldDB" id="A0A9Q3B8L9"/>
<feature type="compositionally biased region" description="Polar residues" evidence="1">
    <location>
        <begin position="38"/>
        <end position="59"/>
    </location>
</feature>
<keyword evidence="3" id="KW-1185">Reference proteome</keyword>
<protein>
    <submittedName>
        <fullName evidence="2">Uncharacterized protein</fullName>
    </submittedName>
</protein>
<feature type="compositionally biased region" description="Basic and acidic residues" evidence="1">
    <location>
        <begin position="69"/>
        <end position="88"/>
    </location>
</feature>
<evidence type="ECO:0000256" key="1">
    <source>
        <dbReference type="SAM" id="MobiDB-lite"/>
    </source>
</evidence>
<feature type="region of interest" description="Disordered" evidence="1">
    <location>
        <begin position="1"/>
        <end position="88"/>
    </location>
</feature>